<dbReference type="SUPFAM" id="SSF111342">
    <property type="entry name" value="CbiD-like"/>
    <property type="match status" value="1"/>
</dbReference>
<keyword evidence="4 5" id="KW-0949">S-adenosyl-L-methionine</keyword>
<keyword evidence="7" id="KW-1185">Reference proteome</keyword>
<comment type="function">
    <text evidence="5">Catalyzes the methylation of C-1 in cobalt-precorrin-5B to form cobalt-precorrin-6A.</text>
</comment>
<evidence type="ECO:0000313" key="7">
    <source>
        <dbReference type="Proteomes" id="UP000215999"/>
    </source>
</evidence>
<dbReference type="PANTHER" id="PTHR35863:SF1">
    <property type="entry name" value="COBALT-PRECORRIN-5B C(1)-METHYLTRANSFERASE"/>
    <property type="match status" value="1"/>
</dbReference>
<evidence type="ECO:0000256" key="4">
    <source>
        <dbReference type="ARBA" id="ARBA00022691"/>
    </source>
</evidence>
<evidence type="ECO:0000256" key="5">
    <source>
        <dbReference type="HAMAP-Rule" id="MF_00787"/>
    </source>
</evidence>
<evidence type="ECO:0000256" key="3">
    <source>
        <dbReference type="ARBA" id="ARBA00022679"/>
    </source>
</evidence>
<organism evidence="6 7">
    <name type="scientific">Photobacterium sanguinicancri</name>
    <dbReference type="NCBI Taxonomy" id="875932"/>
    <lineage>
        <taxon>Bacteria</taxon>
        <taxon>Pseudomonadati</taxon>
        <taxon>Pseudomonadota</taxon>
        <taxon>Gammaproteobacteria</taxon>
        <taxon>Vibrionales</taxon>
        <taxon>Vibrionaceae</taxon>
        <taxon>Photobacterium</taxon>
    </lineage>
</organism>
<evidence type="ECO:0000256" key="1">
    <source>
        <dbReference type="ARBA" id="ARBA00022573"/>
    </source>
</evidence>
<dbReference type="EMBL" id="NOIF01000036">
    <property type="protein sequence ID" value="OZS44473.1"/>
    <property type="molecule type" value="Genomic_DNA"/>
</dbReference>
<evidence type="ECO:0000256" key="2">
    <source>
        <dbReference type="ARBA" id="ARBA00022603"/>
    </source>
</evidence>
<keyword evidence="1 5" id="KW-0169">Cobalamin biosynthesis</keyword>
<keyword evidence="3 5" id="KW-0808">Transferase</keyword>
<dbReference type="Pfam" id="PF01888">
    <property type="entry name" value="CbiD"/>
    <property type="match status" value="1"/>
</dbReference>
<dbReference type="InterPro" id="IPR002748">
    <property type="entry name" value="CbiD"/>
</dbReference>
<gene>
    <name evidence="5" type="primary">cbiD</name>
    <name evidence="6" type="ORF">ASV53_07990</name>
</gene>
<name>A0ABX4G006_9GAMM</name>
<dbReference type="NCBIfam" id="NF000849">
    <property type="entry name" value="PRK00075.1-1"/>
    <property type="match status" value="1"/>
</dbReference>
<dbReference type="EC" id="2.1.1.195" evidence="5"/>
<comment type="caution">
    <text evidence="6">The sequence shown here is derived from an EMBL/GenBank/DDBJ whole genome shotgun (WGS) entry which is preliminary data.</text>
</comment>
<dbReference type="InterPro" id="IPR036074">
    <property type="entry name" value="CbiD_sf"/>
</dbReference>
<dbReference type="HAMAP" id="MF_00787">
    <property type="entry name" value="CbiD"/>
    <property type="match status" value="1"/>
</dbReference>
<reference evidence="6 7" key="1">
    <citation type="journal article" date="2016" name="Antonie Van Leeuwenhoek">
        <title>Photobacterium sanguinicancri sp. nov. isolated from marine animals.</title>
        <authorList>
            <person name="Gomez-Gil B."/>
            <person name="Roque A."/>
            <person name="Rotllant G."/>
            <person name="Romalde J.L."/>
            <person name="Doce A."/>
            <person name="Eggermont M."/>
            <person name="Defoirdt T."/>
        </authorList>
    </citation>
    <scope>NUCLEOTIDE SEQUENCE [LARGE SCALE GENOMIC DNA]</scope>
    <source>
        <strain evidence="6 7">CAIM 1827</strain>
    </source>
</reference>
<protein>
    <recommendedName>
        <fullName evidence="5">Cobalt-precorrin-5B C(1)-methyltransferase</fullName>
        <ecNumber evidence="5">2.1.1.195</ecNumber>
    </recommendedName>
    <alternativeName>
        <fullName evidence="5">Cobalt-precorrin-6A synthase</fullName>
    </alternativeName>
</protein>
<comment type="similarity">
    <text evidence="5">Belongs to the CbiD family.</text>
</comment>
<keyword evidence="2 5" id="KW-0489">Methyltransferase</keyword>
<accession>A0ABX4G006</accession>
<dbReference type="PANTHER" id="PTHR35863">
    <property type="entry name" value="COBALT-PRECORRIN-5B C(1)-METHYLTRANSFERASE"/>
    <property type="match status" value="1"/>
</dbReference>
<dbReference type="Proteomes" id="UP000215999">
    <property type="component" value="Unassembled WGS sequence"/>
</dbReference>
<dbReference type="Gene3D" id="3.30.2110.10">
    <property type="entry name" value="CbiD-like"/>
    <property type="match status" value="1"/>
</dbReference>
<dbReference type="PIRSF" id="PIRSF026782">
    <property type="entry name" value="CbiD"/>
    <property type="match status" value="1"/>
</dbReference>
<comment type="catalytic activity">
    <reaction evidence="5">
        <text>Co-precorrin-5B + S-adenosyl-L-methionine = Co-precorrin-6A + S-adenosyl-L-homocysteine</text>
        <dbReference type="Rhea" id="RHEA:26285"/>
        <dbReference type="ChEBI" id="CHEBI:57856"/>
        <dbReference type="ChEBI" id="CHEBI:59789"/>
        <dbReference type="ChEBI" id="CHEBI:60063"/>
        <dbReference type="ChEBI" id="CHEBI:60064"/>
        <dbReference type="EC" id="2.1.1.195"/>
    </reaction>
</comment>
<comment type="pathway">
    <text evidence="5">Cofactor biosynthesis; adenosylcobalamin biosynthesis; cob(II)yrinate a,c-diamide from sirohydrochlorin (anaerobic route): step 6/10.</text>
</comment>
<evidence type="ECO:0000313" key="6">
    <source>
        <dbReference type="EMBL" id="OZS44473.1"/>
    </source>
</evidence>
<dbReference type="NCBIfam" id="TIGR00312">
    <property type="entry name" value="cbiD"/>
    <property type="match status" value="1"/>
</dbReference>
<sequence length="414" mass="44541">MERALVTKVKRSKKRSDLRSGFTTGACAAAASRAAVHALLTGRSPSFITITLPNLESATFAVSRLEHHAGAVLAGVIKDAGDDPDCTHDTEIQCFAQWSEQLGLTLDGGVGVARVTLPGLELPVGQPAINPVPRANILDMVQLEWNLNVDAKLITSPSQASTQQGIALEIRVPDGEERAKETIGPRLGLIGGISILGTRGTVKPYSTSAFSASVRQSVQIANANQQNHVVLTTGSRSEKSAMAMLPHLDSICFIQAGDFVGVGLRASKRYRVQTVTVVAMIGKLAKMVAGHMMTHVSGRAIDFQLLADLAVQSECSAELCQQISKANTGRHVLDLWRETSPQAFLDLLCQQAAEHAAVYVDHHVNIEFRLIDFDGSLLAKHYSPSHHTKNCYSSSEHNIVHRNIDQLSTLDPAP</sequence>
<proteinExistence type="inferred from homology"/>